<dbReference type="AlphaFoldDB" id="F2R0S5"/>
<dbReference type="HOGENOM" id="CLU_374650_0_0_11"/>
<name>F2R0S5_STRVP</name>
<dbReference type="GeneID" id="51862724"/>
<evidence type="ECO:0008006" key="3">
    <source>
        <dbReference type="Google" id="ProtNLM"/>
    </source>
</evidence>
<evidence type="ECO:0000313" key="1">
    <source>
        <dbReference type="EMBL" id="CCA55442.1"/>
    </source>
</evidence>
<reference evidence="1 2" key="1">
    <citation type="journal article" date="2011" name="BMC Genomics">
        <title>Genome-wide analysis of the role of GlnR in Streptomyces venezuelae provides new insights into global nitrogen regulation in actinomycetes.</title>
        <authorList>
            <person name="Pullan S.T."/>
            <person name="Bibb M.J."/>
            <person name="Merrick M."/>
        </authorList>
    </citation>
    <scope>NUCLEOTIDE SEQUENCE [LARGE SCALE GENOMIC DNA]</scope>
    <source>
        <strain evidence="2">ATCC 10712 / CBS 650.69 / DSM 40230 / JCM 4526 / NBRC 13096 / PD 04745</strain>
    </source>
</reference>
<dbReference type="STRING" id="953739.SVEN_2156"/>
<dbReference type="KEGG" id="sve:SVEN_2156"/>
<dbReference type="RefSeq" id="WP_015033360.1">
    <property type="nucleotide sequence ID" value="NC_018750.1"/>
</dbReference>
<gene>
    <name evidence="1" type="ordered locus">SVEN_2156</name>
</gene>
<accession>F2R0S5</accession>
<dbReference type="OrthoDB" id="4134944at2"/>
<dbReference type="Gene3D" id="2.60.120.260">
    <property type="entry name" value="Galactose-binding domain-like"/>
    <property type="match status" value="1"/>
</dbReference>
<dbReference type="EMBL" id="FR845719">
    <property type="protein sequence ID" value="CCA55442.1"/>
    <property type="molecule type" value="Genomic_DNA"/>
</dbReference>
<dbReference type="PATRIC" id="fig|953739.5.peg.4313"/>
<sequence>MAIPGNFLSESTSSMDPAITGWTPKTNCTLLMGTGGRVGDGCLTMKSVAAGEMQCRTVSSYAVVAGNDYEVFADAAGGTVPERIGIRWMTASNVEISVSWSMTTSSASASWHRIAVTATAPTDATMAQVLFSSTPAAGAVSSYLENVYFGLPIRTGGNLLTHGAEGHELATNWPYVAATNCSIARTMPPVSWPTINYVGGGAVATMTVTANGDASFRCTEQALVTPGQEYLASSHLNPPTSGSTAWIELRFYDAAHSQIQATRANLAAPGTNYYMQSVSDVAPPTAVYASVAFGLTGATAGQVLRTDTSAITVAPVLVTDSVVPYSDTSFEAGVGTWTVVSGVATLGRTSPWAPSIDAFYAMTITSSTATTSVIRSGRYPLPDGEVNFRSSLTATVTAGGWTLTRGLRWYDAANASLGLTTGLAGAAPTPGWWKLSNDFVRPVGATQVAFEWTLVATAPSSVLRVDVAAIWPVLPAFEVEPDDATGSVRITLRELNLGDAVSLWRVTPDGRRTHVRGTAGLISGTTVTSSSMVIEDYEAPLGIPVYYYAEMLAPGATLASHRTSDTVTISLADRNECWLKDPGNPQRNLRVLVKQGPNWQRPIAQAEYRVRGRRNSVVLSDVRGGLEGGLALWTRTDEERGALHWLLDSGNVLLWQAMPGMGVSDMYVNVGQVDEARVTSYAPEPWREWQLPLREADMPTTVGVAGSAGRTWQDVLTENATWEDVLNRYATWEDVFLNRPIGG</sequence>
<organism evidence="1 2">
    <name type="scientific">Streptomyces venezuelae (strain ATCC 10712 / CBS 650.69 / DSM 40230 / JCM 4526 / NBRC 13096 / PD 04745)</name>
    <dbReference type="NCBI Taxonomy" id="953739"/>
    <lineage>
        <taxon>Bacteria</taxon>
        <taxon>Bacillati</taxon>
        <taxon>Actinomycetota</taxon>
        <taxon>Actinomycetes</taxon>
        <taxon>Kitasatosporales</taxon>
        <taxon>Streptomycetaceae</taxon>
        <taxon>Streptomyces</taxon>
    </lineage>
</organism>
<protein>
    <recommendedName>
        <fullName evidence="3">Minor tail protein</fullName>
    </recommendedName>
</protein>
<dbReference type="Proteomes" id="UP000006854">
    <property type="component" value="Chromosome"/>
</dbReference>
<proteinExistence type="predicted"/>
<dbReference type="eggNOG" id="ENOG502ZNII">
    <property type="taxonomic scope" value="Bacteria"/>
</dbReference>
<keyword evidence="2" id="KW-1185">Reference proteome</keyword>
<evidence type="ECO:0000313" key="2">
    <source>
        <dbReference type="Proteomes" id="UP000006854"/>
    </source>
</evidence>